<organism evidence="7 8">
    <name type="scientific">Phenylobacterium ferrooxidans</name>
    <dbReference type="NCBI Taxonomy" id="2982689"/>
    <lineage>
        <taxon>Bacteria</taxon>
        <taxon>Pseudomonadati</taxon>
        <taxon>Pseudomonadota</taxon>
        <taxon>Alphaproteobacteria</taxon>
        <taxon>Caulobacterales</taxon>
        <taxon>Caulobacteraceae</taxon>
        <taxon>Phenylobacterium</taxon>
    </lineage>
</organism>
<dbReference type="Gene3D" id="3.40.630.30">
    <property type="match status" value="1"/>
</dbReference>
<dbReference type="PROSITE" id="PS51186">
    <property type="entry name" value="GNAT"/>
    <property type="match status" value="1"/>
</dbReference>
<evidence type="ECO:0000256" key="2">
    <source>
        <dbReference type="ARBA" id="ARBA00022649"/>
    </source>
</evidence>
<dbReference type="Pfam" id="PF13508">
    <property type="entry name" value="Acetyltransf_7"/>
    <property type="match status" value="1"/>
</dbReference>
<dbReference type="InterPro" id="IPR000182">
    <property type="entry name" value="GNAT_dom"/>
</dbReference>
<proteinExistence type="predicted"/>
<protein>
    <submittedName>
        <fullName evidence="7">GNAT family N-acetyltransferase</fullName>
    </submittedName>
</protein>
<feature type="domain" description="N-acetyltransferase" evidence="6">
    <location>
        <begin position="3"/>
        <end position="162"/>
    </location>
</feature>
<dbReference type="Proteomes" id="UP001598130">
    <property type="component" value="Unassembled WGS sequence"/>
</dbReference>
<evidence type="ECO:0000313" key="7">
    <source>
        <dbReference type="EMBL" id="MFD3263585.1"/>
    </source>
</evidence>
<dbReference type="EMBL" id="JAOTJD010000008">
    <property type="protein sequence ID" value="MFD3263585.1"/>
    <property type="molecule type" value="Genomic_DNA"/>
</dbReference>
<gene>
    <name evidence="7" type="ORF">OCL97_06330</name>
</gene>
<keyword evidence="4" id="KW-0012">Acyltransferase</keyword>
<dbReference type="RefSeq" id="WP_377368622.1">
    <property type="nucleotide sequence ID" value="NZ_JAOTJD010000008.1"/>
</dbReference>
<accession>A0ABW6CP30</accession>
<name>A0ABW6CP30_9CAUL</name>
<sequence>MGLTIQPLARTHDRSAFSCGQDDLDAWFRRQAGQDERRNVARVFVAVDDDLGVVGFYSLGAFSLAITDLPPALADKLPRYDAIPAALIGRLARDARVRGQGMGDLLMADAICRVLEAGTRLGIFAILVDAKDAGAAAFYRAFGFEAFPSRPDRMFLLTATARTALERLKGPP</sequence>
<evidence type="ECO:0000256" key="4">
    <source>
        <dbReference type="ARBA" id="ARBA00023315"/>
    </source>
</evidence>
<dbReference type="PANTHER" id="PTHR36449:SF1">
    <property type="entry name" value="ACETYLTRANSFERASE"/>
    <property type="match status" value="1"/>
</dbReference>
<evidence type="ECO:0000259" key="6">
    <source>
        <dbReference type="PROSITE" id="PS51186"/>
    </source>
</evidence>
<keyword evidence="2" id="KW-1277">Toxin-antitoxin system</keyword>
<keyword evidence="1" id="KW-0678">Repressor</keyword>
<evidence type="ECO:0000256" key="1">
    <source>
        <dbReference type="ARBA" id="ARBA00022491"/>
    </source>
</evidence>
<comment type="catalytic activity">
    <reaction evidence="5">
        <text>glycyl-tRNA(Gly) + acetyl-CoA = N-acetylglycyl-tRNA(Gly) + CoA + H(+)</text>
        <dbReference type="Rhea" id="RHEA:81867"/>
        <dbReference type="Rhea" id="RHEA-COMP:9683"/>
        <dbReference type="Rhea" id="RHEA-COMP:19766"/>
        <dbReference type="ChEBI" id="CHEBI:15378"/>
        <dbReference type="ChEBI" id="CHEBI:57287"/>
        <dbReference type="ChEBI" id="CHEBI:57288"/>
        <dbReference type="ChEBI" id="CHEBI:78522"/>
        <dbReference type="ChEBI" id="CHEBI:232036"/>
    </reaction>
</comment>
<dbReference type="InterPro" id="IPR016181">
    <property type="entry name" value="Acyl_CoA_acyltransferase"/>
</dbReference>
<keyword evidence="3" id="KW-0808">Transferase</keyword>
<dbReference type="PANTHER" id="PTHR36449">
    <property type="entry name" value="ACETYLTRANSFERASE-RELATED"/>
    <property type="match status" value="1"/>
</dbReference>
<comment type="caution">
    <text evidence="7">The sequence shown here is derived from an EMBL/GenBank/DDBJ whole genome shotgun (WGS) entry which is preliminary data.</text>
</comment>
<evidence type="ECO:0000256" key="3">
    <source>
        <dbReference type="ARBA" id="ARBA00022679"/>
    </source>
</evidence>
<evidence type="ECO:0000256" key="5">
    <source>
        <dbReference type="ARBA" id="ARBA00049880"/>
    </source>
</evidence>
<keyword evidence="8" id="KW-1185">Reference proteome</keyword>
<dbReference type="SUPFAM" id="SSF55729">
    <property type="entry name" value="Acyl-CoA N-acyltransferases (Nat)"/>
    <property type="match status" value="1"/>
</dbReference>
<reference evidence="7 8" key="1">
    <citation type="submission" date="2022-09" db="EMBL/GenBank/DDBJ databases">
        <title>New species of Phenylobacterium.</title>
        <authorList>
            <person name="Mieszkin S."/>
        </authorList>
    </citation>
    <scope>NUCLEOTIDE SEQUENCE [LARGE SCALE GENOMIC DNA]</scope>
    <source>
        <strain evidence="7 8">HK31-G</strain>
    </source>
</reference>
<evidence type="ECO:0000313" key="8">
    <source>
        <dbReference type="Proteomes" id="UP001598130"/>
    </source>
</evidence>